<evidence type="ECO:0000259" key="8">
    <source>
        <dbReference type="Pfam" id="PF00082"/>
    </source>
</evidence>
<evidence type="ECO:0000259" key="9">
    <source>
        <dbReference type="Pfam" id="PF22148"/>
    </source>
</evidence>
<evidence type="ECO:0000256" key="5">
    <source>
        <dbReference type="PIRSR" id="PIRSR615500-1"/>
    </source>
</evidence>
<proteinExistence type="inferred from homology"/>
<evidence type="ECO:0000256" key="6">
    <source>
        <dbReference type="PROSITE-ProRule" id="PRU01240"/>
    </source>
</evidence>
<comment type="similarity">
    <text evidence="1 6 7">Belongs to the peptidase S8 family.</text>
</comment>
<dbReference type="PROSITE" id="PS00138">
    <property type="entry name" value="SUBTILASE_SER"/>
    <property type="match status" value="1"/>
</dbReference>
<evidence type="ECO:0000256" key="7">
    <source>
        <dbReference type="RuleBase" id="RU003355"/>
    </source>
</evidence>
<evidence type="ECO:0000256" key="3">
    <source>
        <dbReference type="ARBA" id="ARBA00022801"/>
    </source>
</evidence>
<dbReference type="InterPro" id="IPR034204">
    <property type="entry name" value="PfSUB1-like_cat_dom"/>
</dbReference>
<dbReference type="PROSITE" id="PS51892">
    <property type="entry name" value="SUBTILASE"/>
    <property type="match status" value="1"/>
</dbReference>
<dbReference type="Pfam" id="PF22148">
    <property type="entry name" value="Fervidolysin_NPro-like"/>
    <property type="match status" value="1"/>
</dbReference>
<dbReference type="InterPro" id="IPR022398">
    <property type="entry name" value="Peptidase_S8_His-AS"/>
</dbReference>
<evidence type="ECO:0000313" key="10">
    <source>
        <dbReference type="EMBL" id="EGJ32909.1"/>
    </source>
</evidence>
<feature type="active site" description="Charge relay system" evidence="5 6">
    <location>
        <position position="215"/>
    </location>
</feature>
<dbReference type="InterPro" id="IPR015500">
    <property type="entry name" value="Peptidase_S8_subtilisin-rel"/>
</dbReference>
<dbReference type="AlphaFoldDB" id="F4XR75"/>
<dbReference type="Pfam" id="PF00082">
    <property type="entry name" value="Peptidase_S8"/>
    <property type="match status" value="1"/>
</dbReference>
<dbReference type="PANTHER" id="PTHR43399:SF4">
    <property type="entry name" value="CELL WALL-ASSOCIATED PROTEASE"/>
    <property type="match status" value="1"/>
</dbReference>
<feature type="domain" description="Peptidase S8/S53" evidence="8">
    <location>
        <begin position="207"/>
        <end position="463"/>
    </location>
</feature>
<dbReference type="EMBL" id="GL890876">
    <property type="protein sequence ID" value="EGJ32909.1"/>
    <property type="molecule type" value="Genomic_DNA"/>
</dbReference>
<accession>F4XR75</accession>
<reference evidence="11" key="1">
    <citation type="journal article" date="2011" name="Proc. Natl. Acad. Sci. U.S.A.">
        <title>Genomic insights into the physiology and ecology of the marine filamentous cyanobacterium Lyngbya majuscula.</title>
        <authorList>
            <person name="Jones A.C."/>
            <person name="Monroe E.A."/>
            <person name="Podell S."/>
            <person name="Hess W.R."/>
            <person name="Klages S."/>
            <person name="Esquenazi E."/>
            <person name="Niessen S."/>
            <person name="Hoover H."/>
            <person name="Rothmann M."/>
            <person name="Lasken R.S."/>
            <person name="Yates J.R.III."/>
            <person name="Reinhardt R."/>
            <person name="Kube M."/>
            <person name="Burkart M.D."/>
            <person name="Allen E.E."/>
            <person name="Dorrestein P.C."/>
            <person name="Gerwick W.H."/>
            <person name="Gerwick L."/>
        </authorList>
    </citation>
    <scope>NUCLEOTIDE SEQUENCE [LARGE SCALE GENOMIC DNA]</scope>
    <source>
        <strain evidence="11">3L</strain>
    </source>
</reference>
<dbReference type="InterPro" id="IPR036852">
    <property type="entry name" value="Peptidase_S8/S53_dom_sf"/>
</dbReference>
<keyword evidence="11" id="KW-1185">Reference proteome</keyword>
<dbReference type="HOGENOM" id="CLU_011263_15_6_3"/>
<dbReference type="PANTHER" id="PTHR43399">
    <property type="entry name" value="SUBTILISIN-RELATED"/>
    <property type="match status" value="1"/>
</dbReference>
<dbReference type="InterPro" id="IPR054399">
    <property type="entry name" value="Fervidolysin-like_N_prodom"/>
</dbReference>
<feature type="active site" description="Charge relay system" evidence="5 6">
    <location>
        <position position="430"/>
    </location>
</feature>
<keyword evidence="4 6" id="KW-0720">Serine protease</keyword>
<keyword evidence="3 6" id="KW-0378">Hydrolase</keyword>
<dbReference type="GO" id="GO:0006508">
    <property type="term" value="P:proteolysis"/>
    <property type="evidence" value="ECO:0007669"/>
    <property type="project" value="UniProtKB-KW"/>
</dbReference>
<dbReference type="InterPro" id="IPR000209">
    <property type="entry name" value="Peptidase_S8/S53_dom"/>
</dbReference>
<dbReference type="InterPro" id="IPR051048">
    <property type="entry name" value="Peptidase_S8/S53_subtilisin"/>
</dbReference>
<feature type="active site" description="Charge relay system" evidence="5 6">
    <location>
        <position position="270"/>
    </location>
</feature>
<dbReference type="PRINTS" id="PR00723">
    <property type="entry name" value="SUBTILISIN"/>
</dbReference>
<dbReference type="RefSeq" id="WP_008183489.1">
    <property type="nucleotide sequence ID" value="NZ_GL890876.1"/>
</dbReference>
<dbReference type="InterPro" id="IPR023827">
    <property type="entry name" value="Peptidase_S8_Asp-AS"/>
</dbReference>
<gene>
    <name evidence="10" type="ORF">LYNGBM3L_56740</name>
</gene>
<evidence type="ECO:0000313" key="11">
    <source>
        <dbReference type="Proteomes" id="UP000003959"/>
    </source>
</evidence>
<sequence>MTLTSNDARGALNINLKGDPYNPPILGSLTDTVAVTLNYGDSTTQTLNIANQAASGAADLEFELGIQINASSVTNSGTYDDDRASLNLAEANYADQRLIVKFQPGLSSQSQTELREELGAEVLKSYRRTGIELWSVEDMTVEEAIGNYGDDPRILYIEPDFIVETIGDPNDSRFDELWGMHNTGQTGGTDDADIDAQEAWDITTGSDNIVVGIIDTGIDYDHEDLRDNMWKNPGEIADNGIDDDGNGYIDDVYGWDFVNEDNDPFDGHSHGTHVAGTVGARGNNGTGVAGVSWRTQLMALKFLSDFGSGYTSDAIEAVEYAVNNGAHLTNNSWGGGSFSQALKDAISEAHQANQLFVAAAGNSRSNNDTRPMYPASYDVDNIISVAATDHNDELAYFSSYGLTTVDLGAPGVSVLSSIPNNGYSSFNGTSMASPHVAGAIALTWSQAPFLTGMQMKAIVMEQVDPIPALANNTVTGGRLNVLNMVQNTIGWIAT</sequence>
<keyword evidence="2 6" id="KW-0645">Protease</keyword>
<evidence type="ECO:0000256" key="2">
    <source>
        <dbReference type="ARBA" id="ARBA00022670"/>
    </source>
</evidence>
<dbReference type="GO" id="GO:0004252">
    <property type="term" value="F:serine-type endopeptidase activity"/>
    <property type="evidence" value="ECO:0007669"/>
    <property type="project" value="UniProtKB-UniRule"/>
</dbReference>
<dbReference type="Gene3D" id="3.40.50.200">
    <property type="entry name" value="Peptidase S8/S53 domain"/>
    <property type="match status" value="1"/>
</dbReference>
<dbReference type="InterPro" id="IPR023828">
    <property type="entry name" value="Peptidase_S8_Ser-AS"/>
</dbReference>
<name>F4XR75_9CYAN</name>
<evidence type="ECO:0000256" key="4">
    <source>
        <dbReference type="ARBA" id="ARBA00022825"/>
    </source>
</evidence>
<dbReference type="SUPFAM" id="SSF52743">
    <property type="entry name" value="Subtilisin-like"/>
    <property type="match status" value="1"/>
</dbReference>
<evidence type="ECO:0000256" key="1">
    <source>
        <dbReference type="ARBA" id="ARBA00011073"/>
    </source>
</evidence>
<dbReference type="PROSITE" id="PS00137">
    <property type="entry name" value="SUBTILASE_HIS"/>
    <property type="match status" value="1"/>
</dbReference>
<dbReference type="CDD" id="cd07473">
    <property type="entry name" value="Peptidases_S8_Subtilisin_like"/>
    <property type="match status" value="1"/>
</dbReference>
<dbReference type="eggNOG" id="COG1404">
    <property type="taxonomic scope" value="Bacteria"/>
</dbReference>
<dbReference type="PROSITE" id="PS00136">
    <property type="entry name" value="SUBTILASE_ASP"/>
    <property type="match status" value="1"/>
</dbReference>
<organism evidence="10 11">
    <name type="scientific">Moorena producens 3L</name>
    <dbReference type="NCBI Taxonomy" id="489825"/>
    <lineage>
        <taxon>Bacteria</taxon>
        <taxon>Bacillati</taxon>
        <taxon>Cyanobacteriota</taxon>
        <taxon>Cyanophyceae</taxon>
        <taxon>Coleofasciculales</taxon>
        <taxon>Coleofasciculaceae</taxon>
        <taxon>Moorena</taxon>
    </lineage>
</organism>
<dbReference type="Proteomes" id="UP000003959">
    <property type="component" value="Unassembled WGS sequence"/>
</dbReference>
<feature type="non-terminal residue" evidence="10">
    <location>
        <position position="494"/>
    </location>
</feature>
<protein>
    <submittedName>
        <fullName evidence="10">Subtilisin-like serine protease</fullName>
    </submittedName>
</protein>
<feature type="domain" description="Fervidolysin-like N-terminal prodomain" evidence="9">
    <location>
        <begin position="87"/>
        <end position="159"/>
    </location>
</feature>